<dbReference type="Proteomes" id="UP000295087">
    <property type="component" value="Unassembled WGS sequence"/>
</dbReference>
<dbReference type="AlphaFoldDB" id="A0A4R6P227"/>
<dbReference type="SUPFAM" id="SSF54427">
    <property type="entry name" value="NTF2-like"/>
    <property type="match status" value="1"/>
</dbReference>
<reference evidence="1 2" key="1">
    <citation type="submission" date="2019-03" db="EMBL/GenBank/DDBJ databases">
        <title>Genomic Encyclopedia of Type Strains, Phase IV (KMG-IV): sequencing the most valuable type-strain genomes for metagenomic binning, comparative biology and taxonomic classification.</title>
        <authorList>
            <person name="Goeker M."/>
        </authorList>
    </citation>
    <scope>NUCLEOTIDE SEQUENCE [LARGE SCALE GENOMIC DNA]</scope>
    <source>
        <strain evidence="1 2">DSM 44496</strain>
    </source>
</reference>
<sequence length="152" mass="16318">MTRSVDDLITTFYRGLSGDVGLLDDVMAPDWVDESPGPASGRAGIESLVAAVDHAFADFRIVVHAIVDGRGADGNGMVAVRGEMRGVHEGEWLGVPPTGRAVRIRIHEFHQITDGLVVRSWGLEDWFGWLRQVGAAGSAEPGIYKGNVATHD</sequence>
<dbReference type="InterPro" id="IPR032710">
    <property type="entry name" value="NTF2-like_dom_sf"/>
</dbReference>
<dbReference type="EMBL" id="SNXK01000009">
    <property type="protein sequence ID" value="TDP31043.1"/>
    <property type="molecule type" value="Genomic_DNA"/>
</dbReference>
<keyword evidence="2" id="KW-1185">Reference proteome</keyword>
<organism evidence="1 2">
    <name type="scientific">Nocardia ignorata</name>
    <dbReference type="NCBI Taxonomy" id="145285"/>
    <lineage>
        <taxon>Bacteria</taxon>
        <taxon>Bacillati</taxon>
        <taxon>Actinomycetota</taxon>
        <taxon>Actinomycetes</taxon>
        <taxon>Mycobacteriales</taxon>
        <taxon>Nocardiaceae</taxon>
        <taxon>Nocardia</taxon>
    </lineage>
</organism>
<comment type="caution">
    <text evidence="1">The sequence shown here is derived from an EMBL/GenBank/DDBJ whole genome shotgun (WGS) entry which is preliminary data.</text>
</comment>
<dbReference type="Gene3D" id="3.10.450.50">
    <property type="match status" value="1"/>
</dbReference>
<dbReference type="PANTHER" id="PTHR38436:SF1">
    <property type="entry name" value="ESTER CYCLASE"/>
    <property type="match status" value="1"/>
</dbReference>
<evidence type="ECO:0000313" key="2">
    <source>
        <dbReference type="Proteomes" id="UP000295087"/>
    </source>
</evidence>
<dbReference type="GO" id="GO:0030638">
    <property type="term" value="P:polyketide metabolic process"/>
    <property type="evidence" value="ECO:0007669"/>
    <property type="project" value="InterPro"/>
</dbReference>
<proteinExistence type="predicted"/>
<dbReference type="Pfam" id="PF07366">
    <property type="entry name" value="SnoaL"/>
    <property type="match status" value="1"/>
</dbReference>
<dbReference type="PANTHER" id="PTHR38436">
    <property type="entry name" value="POLYKETIDE CYCLASE SNOAL-LIKE DOMAIN"/>
    <property type="match status" value="1"/>
</dbReference>
<dbReference type="RefSeq" id="WP_067494376.1">
    <property type="nucleotide sequence ID" value="NZ_JBHXPO010000010.1"/>
</dbReference>
<name>A0A4R6P227_NOCIG</name>
<evidence type="ECO:0000313" key="1">
    <source>
        <dbReference type="EMBL" id="TDP31043.1"/>
    </source>
</evidence>
<accession>A0A4R6P227</accession>
<dbReference type="InterPro" id="IPR009959">
    <property type="entry name" value="Cyclase_SnoaL-like"/>
</dbReference>
<gene>
    <name evidence="1" type="ORF">DFR75_10912</name>
</gene>
<protein>
    <submittedName>
        <fullName evidence="1">SnoaL-like polyketide cyclase</fullName>
    </submittedName>
</protein>